<dbReference type="NCBIfam" id="TIGR00707">
    <property type="entry name" value="argD"/>
    <property type="match status" value="1"/>
</dbReference>
<dbReference type="InterPro" id="IPR015421">
    <property type="entry name" value="PyrdxlP-dep_Trfase_major"/>
</dbReference>
<dbReference type="CDD" id="cd00610">
    <property type="entry name" value="OAT_like"/>
    <property type="match status" value="1"/>
</dbReference>
<dbReference type="GO" id="GO:0003992">
    <property type="term" value="F:N2-acetyl-L-ornithine:2-oxoglutarate 5-aminotransferase activity"/>
    <property type="evidence" value="ECO:0007669"/>
    <property type="project" value="UniProtKB-EC"/>
</dbReference>
<dbReference type="PIRSF" id="PIRSF000521">
    <property type="entry name" value="Transaminase_4ab_Lys_Orn"/>
    <property type="match status" value="1"/>
</dbReference>
<dbReference type="InterPro" id="IPR015424">
    <property type="entry name" value="PyrdxlP-dep_Trfase"/>
</dbReference>
<keyword evidence="5 7" id="KW-0663">Pyridoxal phosphate</keyword>
<evidence type="ECO:0000256" key="4">
    <source>
        <dbReference type="ARBA" id="ARBA00022679"/>
    </source>
</evidence>
<keyword evidence="3" id="KW-0028">Amino-acid biosynthesis</keyword>
<evidence type="ECO:0000256" key="3">
    <source>
        <dbReference type="ARBA" id="ARBA00022605"/>
    </source>
</evidence>
<name>A0ABT8J1T7_9MICO</name>
<dbReference type="Gene3D" id="3.40.640.10">
    <property type="entry name" value="Type I PLP-dependent aspartate aminotransferase-like (Major domain)"/>
    <property type="match status" value="1"/>
</dbReference>
<keyword evidence="9" id="KW-1185">Reference proteome</keyword>
<evidence type="ECO:0000256" key="1">
    <source>
        <dbReference type="ARBA" id="ARBA00001933"/>
    </source>
</evidence>
<keyword evidence="4 8" id="KW-0808">Transferase</keyword>
<organism evidence="8 9">
    <name type="scientific">Leifsonia virtsii</name>
    <dbReference type="NCBI Taxonomy" id="3035915"/>
    <lineage>
        <taxon>Bacteria</taxon>
        <taxon>Bacillati</taxon>
        <taxon>Actinomycetota</taxon>
        <taxon>Actinomycetes</taxon>
        <taxon>Micrococcales</taxon>
        <taxon>Microbacteriaceae</taxon>
        <taxon>Leifsonia</taxon>
    </lineage>
</organism>
<proteinExistence type="inferred from homology"/>
<evidence type="ECO:0000256" key="2">
    <source>
        <dbReference type="ARBA" id="ARBA00022576"/>
    </source>
</evidence>
<dbReference type="NCBIfam" id="NF002874">
    <property type="entry name" value="PRK03244.1"/>
    <property type="match status" value="1"/>
</dbReference>
<dbReference type="PANTHER" id="PTHR11986:SF79">
    <property type="entry name" value="ACETYLORNITHINE AMINOTRANSFERASE, MITOCHONDRIAL"/>
    <property type="match status" value="1"/>
</dbReference>
<dbReference type="PROSITE" id="PS00600">
    <property type="entry name" value="AA_TRANSFER_CLASS_3"/>
    <property type="match status" value="1"/>
</dbReference>
<dbReference type="RefSeq" id="WP_301219898.1">
    <property type="nucleotide sequence ID" value="NZ_JAROCB010000004.1"/>
</dbReference>
<dbReference type="NCBIfam" id="NF002325">
    <property type="entry name" value="PRK01278.1"/>
    <property type="match status" value="1"/>
</dbReference>
<evidence type="ECO:0000256" key="5">
    <source>
        <dbReference type="ARBA" id="ARBA00022898"/>
    </source>
</evidence>
<comment type="similarity">
    <text evidence="7">Belongs to the class-III pyridoxal-phosphate-dependent aminotransferase family.</text>
</comment>
<dbReference type="InterPro" id="IPR050103">
    <property type="entry name" value="Class-III_PLP-dep_AT"/>
</dbReference>
<dbReference type="InterPro" id="IPR004636">
    <property type="entry name" value="AcOrn/SuccOrn_fam"/>
</dbReference>
<evidence type="ECO:0000313" key="9">
    <source>
        <dbReference type="Proteomes" id="UP001174210"/>
    </source>
</evidence>
<accession>A0ABT8J1T7</accession>
<dbReference type="PANTHER" id="PTHR11986">
    <property type="entry name" value="AMINOTRANSFERASE CLASS III"/>
    <property type="match status" value="1"/>
</dbReference>
<evidence type="ECO:0000313" key="8">
    <source>
        <dbReference type="EMBL" id="MDN4598562.1"/>
    </source>
</evidence>
<dbReference type="Proteomes" id="UP001174210">
    <property type="component" value="Unassembled WGS sequence"/>
</dbReference>
<comment type="caution">
    <text evidence="8">The sequence shown here is derived from an EMBL/GenBank/DDBJ whole genome shotgun (WGS) entry which is preliminary data.</text>
</comment>
<sequence>MSEALNGSRTTTGEVAGAWLDGGWKAPFGDAIMRTLATPKRMLVRGEGCRVWDVDGNEYLDFLAGIAVNALGHAHPALVDAVSAQVATLAHVSNYFSTPSQLELAQRLRVITGAGDRGRVLFGNSGAEANEAAFKLARLNKGPHGRKTRVLALHNAFHGRTMGSLALTGKPPMREAFEPLPGGVEHIDSTIEALEAAIDDRVAALFVEPIKGEAGVLDLPEGFLRRARELTEKHHALLIVDEIQTGVGRTGRWFAYQHADILPDAVTVAKGMAGGVPIGALVTFGWASDLFTQGQHGSTFGGNPLATAAGNAVLAEIERSDLVGNAARRGEELKQLIRSFDSPLIDDVRGHGLLIGIGLTDGEAHRLSDAALANGLIINAPNESSIRLAPPLIVGDAELAEFRERFGRALASL</sequence>
<dbReference type="InterPro" id="IPR015422">
    <property type="entry name" value="PyrdxlP-dep_Trfase_small"/>
</dbReference>
<evidence type="ECO:0000256" key="6">
    <source>
        <dbReference type="ARBA" id="ARBA00029440"/>
    </source>
</evidence>
<dbReference type="SUPFAM" id="SSF53383">
    <property type="entry name" value="PLP-dependent transferases"/>
    <property type="match status" value="1"/>
</dbReference>
<evidence type="ECO:0000256" key="7">
    <source>
        <dbReference type="RuleBase" id="RU003560"/>
    </source>
</evidence>
<comment type="cofactor">
    <cofactor evidence="1">
        <name>pyridoxal 5'-phosphate</name>
        <dbReference type="ChEBI" id="CHEBI:597326"/>
    </cofactor>
</comment>
<dbReference type="EC" id="2.6.1.11" evidence="8"/>
<dbReference type="InterPro" id="IPR005814">
    <property type="entry name" value="Aminotrans_3"/>
</dbReference>
<comment type="pathway">
    <text evidence="6">Amino-acid biosynthesis.</text>
</comment>
<keyword evidence="2 8" id="KW-0032">Aminotransferase</keyword>
<dbReference type="InterPro" id="IPR049704">
    <property type="entry name" value="Aminotrans_3_PPA_site"/>
</dbReference>
<dbReference type="Gene3D" id="3.90.1150.10">
    <property type="entry name" value="Aspartate Aminotransferase, domain 1"/>
    <property type="match status" value="1"/>
</dbReference>
<dbReference type="EMBL" id="JAROCB010000004">
    <property type="protein sequence ID" value="MDN4598562.1"/>
    <property type="molecule type" value="Genomic_DNA"/>
</dbReference>
<reference evidence="8" key="1">
    <citation type="submission" date="2023-03" db="EMBL/GenBank/DDBJ databases">
        <title>MT1 and MT2 Draft Genomes of Novel Species.</title>
        <authorList>
            <person name="Venkateswaran K."/>
        </authorList>
    </citation>
    <scope>NUCLEOTIDE SEQUENCE</scope>
    <source>
        <strain evidence="8">F6_8S_P_1A</strain>
    </source>
</reference>
<dbReference type="Pfam" id="PF00202">
    <property type="entry name" value="Aminotran_3"/>
    <property type="match status" value="1"/>
</dbReference>
<gene>
    <name evidence="8" type="ORF">P5G59_15520</name>
</gene>
<protein>
    <submittedName>
        <fullName evidence="8">Acetylornithine transaminase</fullName>
        <ecNumber evidence="8">2.6.1.11</ecNumber>
    </submittedName>
</protein>